<sequence length="41" mass="4241">MLSAQGLPPSNPLDEGGSMSWGPFIAIAIAVLNVVKESIDD</sequence>
<dbReference type="Proteomes" id="UP000002194">
    <property type="component" value="Chromosome"/>
</dbReference>
<gene>
    <name evidence="1" type="ordered locus">DVU_2044</name>
</gene>
<dbReference type="HOGENOM" id="CLU_3269131_0_0_7"/>
<accession>Q72AF1</accession>
<dbReference type="EMBL" id="AE017285">
    <property type="protein sequence ID" value="AAS96519.1"/>
    <property type="molecule type" value="Genomic_DNA"/>
</dbReference>
<evidence type="ECO:0000313" key="2">
    <source>
        <dbReference type="Proteomes" id="UP000002194"/>
    </source>
</evidence>
<proteinExistence type="predicted"/>
<dbReference type="STRING" id="882.DVU_2044"/>
<dbReference type="KEGG" id="dvu:DVU_2044"/>
<dbReference type="OrthoDB" id="9982845at2"/>
<protein>
    <submittedName>
        <fullName evidence="1">Uncharacterized protein</fullName>
    </submittedName>
</protein>
<organism evidence="1 2">
    <name type="scientific">Nitratidesulfovibrio vulgaris (strain ATCC 29579 / DSM 644 / CCUG 34227 / NCIMB 8303 / VKM B-1760 / Hildenborough)</name>
    <name type="common">Desulfovibrio vulgaris</name>
    <dbReference type="NCBI Taxonomy" id="882"/>
    <lineage>
        <taxon>Bacteria</taxon>
        <taxon>Pseudomonadati</taxon>
        <taxon>Thermodesulfobacteriota</taxon>
        <taxon>Desulfovibrionia</taxon>
        <taxon>Desulfovibrionales</taxon>
        <taxon>Desulfovibrionaceae</taxon>
        <taxon>Nitratidesulfovibrio</taxon>
    </lineage>
</organism>
<dbReference type="EnsemblBacteria" id="AAS96519">
    <property type="protein sequence ID" value="AAS96519"/>
    <property type="gene ID" value="DVU_2044"/>
</dbReference>
<dbReference type="AlphaFoldDB" id="Q72AF1"/>
<evidence type="ECO:0000313" key="1">
    <source>
        <dbReference type="EMBL" id="AAS96519.1"/>
    </source>
</evidence>
<dbReference type="PaxDb" id="882-DVU_2044"/>
<reference evidence="1 2" key="1">
    <citation type="journal article" date="2004" name="Nat. Biotechnol.">
        <title>The genome sequence of the anaerobic, sulfate-reducing bacterium Desulfovibrio vulgaris Hildenborough.</title>
        <authorList>
            <person name="Heidelberg J.F."/>
            <person name="Seshadri R."/>
            <person name="Haveman S.A."/>
            <person name="Hemme C.L."/>
            <person name="Paulsen I.T."/>
            <person name="Kolonay J.F."/>
            <person name="Eisen J.A."/>
            <person name="Ward N."/>
            <person name="Methe B."/>
            <person name="Brinkac L.M."/>
            <person name="Daugherty S.C."/>
            <person name="Deboy R.T."/>
            <person name="Dodson R.J."/>
            <person name="Durkin A.S."/>
            <person name="Madupu R."/>
            <person name="Nelson W.C."/>
            <person name="Sullivan S.A."/>
            <person name="Fouts D."/>
            <person name="Haft D.H."/>
            <person name="Selengut J."/>
            <person name="Peterson J.D."/>
            <person name="Davidsen T.M."/>
            <person name="Zafar N."/>
            <person name="Zhou L."/>
            <person name="Radune D."/>
            <person name="Dimitrov G."/>
            <person name="Hance M."/>
            <person name="Tran K."/>
            <person name="Khouri H."/>
            <person name="Gill J."/>
            <person name="Utterback T.R."/>
            <person name="Feldblyum T.V."/>
            <person name="Wall J.D."/>
            <person name="Voordouw G."/>
            <person name="Fraser C.M."/>
        </authorList>
    </citation>
    <scope>NUCLEOTIDE SEQUENCE [LARGE SCALE GENOMIC DNA]</scope>
    <source>
        <strain evidence="2">ATCC 29579 / DSM 644 / NCIMB 8303 / VKM B-1760 / Hildenborough</strain>
    </source>
</reference>
<name>Q72AF1_NITV2</name>
<keyword evidence="2" id="KW-1185">Reference proteome</keyword>